<feature type="domain" description="Helicase C-terminal" evidence="14">
    <location>
        <begin position="921"/>
        <end position="1124"/>
    </location>
</feature>
<dbReference type="InterPro" id="IPR027417">
    <property type="entry name" value="P-loop_NTPase"/>
</dbReference>
<name>A0A814LUN1_9BILA</name>
<dbReference type="PANTHER" id="PTHR45797">
    <property type="entry name" value="RAD54-LIKE"/>
    <property type="match status" value="1"/>
</dbReference>
<dbReference type="GO" id="GO:0005524">
    <property type="term" value="F:ATP binding"/>
    <property type="evidence" value="ECO:0007669"/>
    <property type="project" value="UniProtKB-KW"/>
</dbReference>
<dbReference type="Gene3D" id="1.20.120.850">
    <property type="entry name" value="SWI2/SNF2 ATPases, N-terminal domain"/>
    <property type="match status" value="1"/>
</dbReference>
<keyword evidence="6" id="KW-0347">Helicase</keyword>
<dbReference type="PANTHER" id="PTHR45797:SF3">
    <property type="entry name" value="TRANSCRIPTIONAL REGULATOR ATRX HOMOLOG"/>
    <property type="match status" value="1"/>
</dbReference>
<evidence type="ECO:0000313" key="15">
    <source>
        <dbReference type="EMBL" id="CAF1069472.1"/>
    </source>
</evidence>
<sequence length="1349" mass="157243">MTSSDDEDPHVQIAKLRSANKQAAEYGLALLNEKSVLEGQHEELENEHELLKLELEQLKTQLKTLQATQREETLKGESNEETLLNEKQSREEYLLKEITRNEHELRLLKQDNERLYNENEKILHKSQELTEQIQEFDELKVKLKYDLKESKGQEQRLSDANAELEEDNVALQQQVQRLRDNLIDYDGLKVENNRLQENIDDLHRMMKELESLKAIAESQLIELHNNLRDEREQKHIYKQQLDHRVQQDSLRNLDSIRMTLNGTHTNSDNDYLNNCNDDDIEDDYTNRITSTNHYSDMLEGDQHDQQPIGNLFSEIHGNEIRKLEVECLQLSQIKSSLDNQLLTINEKTNILSHKIQHIMEMIFPNNHSIINTPNTDNTTNLLINSLELVEQIDRIINKNLHLFNGDQDLLKKKTEEQDNIIFKLKQDLNVMMKQCNDTQTIFTKTHDNLINLSEEIENNYSYMFTSIGLSIPSNEIQIKKRQLTNTNNKIIDPTMNELILDIIQEQVKQFKQSFDKVLDNVKQKEPLLTNEIILNDDLSNDTKELQDQVIADEGHILKNAQTALAKCLSKIKTPRRIVLTGTPLQNNLIEYYCMVSFIKPSLLGTQQEYINRFVNPIQNGQHRDSNEDDVRLMKRRACVLHGLLTGFVDRKDYSLLKEYLPPKFEYIINIRLSDLQSQLYETYLKKHVNQEQRSSTLKKDFKSAQLFADYQFLQKIWTHPFLLYPHFIDRWKKRLNEEDDSLIDDNEIETIFSDIDEENIEGNKKKDLKLKVESSYSGFLIDNINNDVPNIESDKPTTSNSPTTILDSDSVDDMDAIPKEKESDSKSSKSDDDDDVEIIKTYPTRSRTTVSEQKKVSTANIYDTENDQIPAEDLMNTNNLDNIPEESPWLDEMREQFWFPFLDSISEEHRFDLELSGKFLILKFILDKCFEIGDKVLLFSRSLYTLNHIEKFLKHLQIENEKEYQKQCESRRQLRELLSTNETNDNVTNAHIPEPIEWIRDQDYFRMDGQTDVTVRKRYAKSFNNLSNSRARLFLISTLAGGIGINLTGSNRVIVFDASWNPSHDTQAIFRSYRFGQKKPVYIYRFLAHGTMEEKIYQRQVVKQSISQRVVDDHQLDRHFTQNDIKELYNFKPEKLPEPRSASTLLTELESELNYPIPKDHLLFDLLCEHNRWIQSYHSHDSLLENKLDEGLTVEERHKALEEYENLKRLPDPRVIAQQRFQQQQQLNAYIAQQQRLASASAQATSLDQQNLNRLLEGIHQSLQAANGRNLNYNQLLQFVNNGVNGLGTVANGRTNNTTQATNIRPQKSTTGTVPILPRPPAINMRNNDIILVDSDGETDNNNTNTISK</sequence>
<evidence type="ECO:0000256" key="7">
    <source>
        <dbReference type="ARBA" id="ARBA00022840"/>
    </source>
</evidence>
<gene>
    <name evidence="15" type="ORF">JYZ213_LOCUS19673</name>
</gene>
<evidence type="ECO:0000256" key="11">
    <source>
        <dbReference type="SAM" id="Coils"/>
    </source>
</evidence>
<feature type="compositionally biased region" description="Polar residues" evidence="12">
    <location>
        <begin position="796"/>
        <end position="807"/>
    </location>
</feature>
<evidence type="ECO:0000313" key="16">
    <source>
        <dbReference type="Proteomes" id="UP000663845"/>
    </source>
</evidence>
<comment type="caution">
    <text evidence="15">The sequence shown here is derived from an EMBL/GenBank/DDBJ whole genome shotgun (WGS) entry which is preliminary data.</text>
</comment>
<dbReference type="SMART" id="SM00490">
    <property type="entry name" value="HELICc"/>
    <property type="match status" value="1"/>
</dbReference>
<feature type="domain" description="Helicase ATP-binding" evidence="13">
    <location>
        <begin position="503"/>
        <end position="601"/>
    </location>
</feature>
<reference evidence="15" key="1">
    <citation type="submission" date="2021-02" db="EMBL/GenBank/DDBJ databases">
        <authorList>
            <person name="Nowell W R."/>
        </authorList>
    </citation>
    <scope>NUCLEOTIDE SEQUENCE</scope>
</reference>
<evidence type="ECO:0000256" key="10">
    <source>
        <dbReference type="ARBA" id="ARBA00023242"/>
    </source>
</evidence>
<dbReference type="Gene3D" id="3.40.50.10810">
    <property type="entry name" value="Tandem AAA-ATPase domain"/>
    <property type="match status" value="1"/>
</dbReference>
<dbReference type="InterPro" id="IPR038718">
    <property type="entry name" value="SNF2-like_sf"/>
</dbReference>
<dbReference type="Pfam" id="PF00176">
    <property type="entry name" value="SNF2-rel_dom"/>
    <property type="match status" value="1"/>
</dbReference>
<dbReference type="InterPro" id="IPR001650">
    <property type="entry name" value="Helicase_C-like"/>
</dbReference>
<dbReference type="GO" id="GO:0003677">
    <property type="term" value="F:DNA binding"/>
    <property type="evidence" value="ECO:0007669"/>
    <property type="project" value="UniProtKB-KW"/>
</dbReference>
<dbReference type="InterPro" id="IPR018477">
    <property type="entry name" value="BICD"/>
</dbReference>
<evidence type="ECO:0000256" key="5">
    <source>
        <dbReference type="ARBA" id="ARBA00022801"/>
    </source>
</evidence>
<keyword evidence="9" id="KW-0238">DNA-binding</keyword>
<dbReference type="PROSITE" id="PS51194">
    <property type="entry name" value="HELICASE_CTER"/>
    <property type="match status" value="1"/>
</dbReference>
<dbReference type="PROSITE" id="PS51192">
    <property type="entry name" value="HELICASE_ATP_BIND_1"/>
    <property type="match status" value="1"/>
</dbReference>
<dbReference type="InterPro" id="IPR014001">
    <property type="entry name" value="Helicase_ATP-bd"/>
</dbReference>
<dbReference type="InterPro" id="IPR044574">
    <property type="entry name" value="ARIP4-like"/>
</dbReference>
<dbReference type="SUPFAM" id="SSF52540">
    <property type="entry name" value="P-loop containing nucleoside triphosphate hydrolases"/>
    <property type="match status" value="2"/>
</dbReference>
<evidence type="ECO:0000256" key="1">
    <source>
        <dbReference type="ARBA" id="ARBA00004123"/>
    </source>
</evidence>
<dbReference type="CDD" id="cd18793">
    <property type="entry name" value="SF2_C_SNF"/>
    <property type="match status" value="1"/>
</dbReference>
<dbReference type="Pfam" id="PF00271">
    <property type="entry name" value="Helicase_C"/>
    <property type="match status" value="1"/>
</dbReference>
<evidence type="ECO:0000259" key="13">
    <source>
        <dbReference type="PROSITE" id="PS51192"/>
    </source>
</evidence>
<evidence type="ECO:0000256" key="4">
    <source>
        <dbReference type="ARBA" id="ARBA00022741"/>
    </source>
</evidence>
<dbReference type="Pfam" id="PF09730">
    <property type="entry name" value="BicD"/>
    <property type="match status" value="1"/>
</dbReference>
<comment type="subcellular location">
    <subcellularLocation>
        <location evidence="1">Nucleus</location>
    </subcellularLocation>
</comment>
<keyword evidence="10" id="KW-0539">Nucleus</keyword>
<evidence type="ECO:0000256" key="12">
    <source>
        <dbReference type="SAM" id="MobiDB-lite"/>
    </source>
</evidence>
<dbReference type="GO" id="GO:0016887">
    <property type="term" value="F:ATP hydrolysis activity"/>
    <property type="evidence" value="ECO:0007669"/>
    <property type="project" value="InterPro"/>
</dbReference>
<dbReference type="InterPro" id="IPR049730">
    <property type="entry name" value="SNF2/RAD54-like_C"/>
</dbReference>
<evidence type="ECO:0000256" key="9">
    <source>
        <dbReference type="ARBA" id="ARBA00023125"/>
    </source>
</evidence>
<proteinExistence type="inferred from homology"/>
<keyword evidence="7" id="KW-0067">ATP-binding</keyword>
<keyword evidence="4" id="KW-0547">Nucleotide-binding</keyword>
<dbReference type="Proteomes" id="UP000663845">
    <property type="component" value="Unassembled WGS sequence"/>
</dbReference>
<dbReference type="GO" id="GO:0005634">
    <property type="term" value="C:nucleus"/>
    <property type="evidence" value="ECO:0007669"/>
    <property type="project" value="UniProtKB-SubCell"/>
</dbReference>
<comment type="similarity">
    <text evidence="3">Belongs to the BicD family.</text>
</comment>
<dbReference type="GO" id="GO:0070840">
    <property type="term" value="F:dynein complex binding"/>
    <property type="evidence" value="ECO:0007669"/>
    <property type="project" value="InterPro"/>
</dbReference>
<evidence type="ECO:0000259" key="14">
    <source>
        <dbReference type="PROSITE" id="PS51194"/>
    </source>
</evidence>
<dbReference type="GO" id="GO:0008093">
    <property type="term" value="F:cytoskeletal anchor activity"/>
    <property type="evidence" value="ECO:0007669"/>
    <property type="project" value="InterPro"/>
</dbReference>
<dbReference type="EMBL" id="CAJNOG010000201">
    <property type="protein sequence ID" value="CAF1069472.1"/>
    <property type="molecule type" value="Genomic_DNA"/>
</dbReference>
<dbReference type="Gene3D" id="3.40.50.300">
    <property type="entry name" value="P-loop containing nucleotide triphosphate hydrolases"/>
    <property type="match status" value="2"/>
</dbReference>
<feature type="region of interest" description="Disordered" evidence="12">
    <location>
        <begin position="787"/>
        <end position="842"/>
    </location>
</feature>
<evidence type="ECO:0000256" key="8">
    <source>
        <dbReference type="ARBA" id="ARBA00023054"/>
    </source>
</evidence>
<comment type="similarity">
    <text evidence="2">Belongs to the SNF2/RAD54 helicase family.</text>
</comment>
<organism evidence="15 16">
    <name type="scientific">Adineta steineri</name>
    <dbReference type="NCBI Taxonomy" id="433720"/>
    <lineage>
        <taxon>Eukaryota</taxon>
        <taxon>Metazoa</taxon>
        <taxon>Spiralia</taxon>
        <taxon>Gnathifera</taxon>
        <taxon>Rotifera</taxon>
        <taxon>Eurotatoria</taxon>
        <taxon>Bdelloidea</taxon>
        <taxon>Adinetida</taxon>
        <taxon>Adinetidae</taxon>
        <taxon>Adineta</taxon>
    </lineage>
</organism>
<keyword evidence="5" id="KW-0378">Hydrolase</keyword>
<feature type="coiled-coil region" evidence="11">
    <location>
        <begin position="34"/>
        <end position="240"/>
    </location>
</feature>
<evidence type="ECO:0000256" key="6">
    <source>
        <dbReference type="ARBA" id="ARBA00022806"/>
    </source>
</evidence>
<keyword evidence="8 11" id="KW-0175">Coiled coil</keyword>
<dbReference type="InterPro" id="IPR000330">
    <property type="entry name" value="SNF2_N"/>
</dbReference>
<protein>
    <submittedName>
        <fullName evidence="15">Uncharacterized protein</fullName>
    </submittedName>
</protein>
<evidence type="ECO:0000256" key="2">
    <source>
        <dbReference type="ARBA" id="ARBA00007025"/>
    </source>
</evidence>
<dbReference type="GO" id="GO:0004386">
    <property type="term" value="F:helicase activity"/>
    <property type="evidence" value="ECO:0007669"/>
    <property type="project" value="UniProtKB-KW"/>
</dbReference>
<evidence type="ECO:0000256" key="3">
    <source>
        <dbReference type="ARBA" id="ARBA00010061"/>
    </source>
</evidence>
<accession>A0A814LUN1</accession>
<feature type="compositionally biased region" description="Basic and acidic residues" evidence="12">
    <location>
        <begin position="816"/>
        <end position="830"/>
    </location>
</feature>